<sequence length="61" mass="6779">MIQHILILFIFLAAVAYMLRILYQTFTAKSGCAKSCGGCSTIDLKKIQQELEKRKASTPSV</sequence>
<organism evidence="2 3">
    <name type="scientific">Pontibacter mangrovi</name>
    <dbReference type="NCBI Taxonomy" id="2589816"/>
    <lineage>
        <taxon>Bacteria</taxon>
        <taxon>Pseudomonadati</taxon>
        <taxon>Bacteroidota</taxon>
        <taxon>Cytophagia</taxon>
        <taxon>Cytophagales</taxon>
        <taxon>Hymenobacteraceae</taxon>
        <taxon>Pontibacter</taxon>
    </lineage>
</organism>
<name>A0A501WAK6_9BACT</name>
<comment type="caution">
    <text evidence="2">The sequence shown here is derived from an EMBL/GenBank/DDBJ whole genome shotgun (WGS) entry which is preliminary data.</text>
</comment>
<proteinExistence type="predicted"/>
<evidence type="ECO:0000313" key="3">
    <source>
        <dbReference type="Proteomes" id="UP000316727"/>
    </source>
</evidence>
<protein>
    <submittedName>
        <fullName evidence="2">FeoB-associated Cys-rich membrane protein</fullName>
    </submittedName>
</protein>
<reference evidence="2 3" key="1">
    <citation type="submission" date="2019-06" db="EMBL/GenBank/DDBJ databases">
        <title>A novel bacterium of genus Pontibacter, isolated from marine sediment.</title>
        <authorList>
            <person name="Huang H."/>
            <person name="Mo K."/>
            <person name="Hu Y."/>
        </authorList>
    </citation>
    <scope>NUCLEOTIDE SEQUENCE [LARGE SCALE GENOMIC DNA]</scope>
    <source>
        <strain evidence="2 3">HB172049</strain>
    </source>
</reference>
<gene>
    <name evidence="2" type="ORF">FJM65_05735</name>
</gene>
<feature type="transmembrane region" description="Helical" evidence="1">
    <location>
        <begin position="6"/>
        <end position="23"/>
    </location>
</feature>
<keyword evidence="1" id="KW-1133">Transmembrane helix</keyword>
<dbReference type="EMBL" id="VFRQ01000002">
    <property type="protein sequence ID" value="TPE45525.1"/>
    <property type="molecule type" value="Genomic_DNA"/>
</dbReference>
<dbReference type="RefSeq" id="WP_140620332.1">
    <property type="nucleotide sequence ID" value="NZ_VFRQ01000002.1"/>
</dbReference>
<evidence type="ECO:0000256" key="1">
    <source>
        <dbReference type="SAM" id="Phobius"/>
    </source>
</evidence>
<keyword evidence="3" id="KW-1185">Reference proteome</keyword>
<keyword evidence="1" id="KW-0812">Transmembrane</keyword>
<keyword evidence="1" id="KW-0472">Membrane</keyword>
<dbReference type="AlphaFoldDB" id="A0A501WAK6"/>
<dbReference type="Pfam" id="PF12669">
    <property type="entry name" value="FeoB_associated"/>
    <property type="match status" value="1"/>
</dbReference>
<accession>A0A501WAK6</accession>
<dbReference type="OrthoDB" id="982357at2"/>
<dbReference type="Proteomes" id="UP000316727">
    <property type="component" value="Unassembled WGS sequence"/>
</dbReference>
<evidence type="ECO:0000313" key="2">
    <source>
        <dbReference type="EMBL" id="TPE45525.1"/>
    </source>
</evidence>